<proteinExistence type="inferred from homology"/>
<feature type="domain" description="Carrier" evidence="5">
    <location>
        <begin position="563"/>
        <end position="636"/>
    </location>
</feature>
<evidence type="ECO:0000259" key="5">
    <source>
        <dbReference type="PROSITE" id="PS50075"/>
    </source>
</evidence>
<keyword evidence="4" id="KW-0436">Ligase</keyword>
<dbReference type="PANTHER" id="PTHR43201:SF5">
    <property type="entry name" value="MEDIUM-CHAIN ACYL-COA LIGASE ACSF2, MITOCHONDRIAL"/>
    <property type="match status" value="1"/>
</dbReference>
<dbReference type="InterPro" id="IPR025110">
    <property type="entry name" value="AMP-bd_C"/>
</dbReference>
<evidence type="ECO:0000313" key="6">
    <source>
        <dbReference type="EMBL" id="KAK7737599.1"/>
    </source>
</evidence>
<dbReference type="Pfam" id="PF13193">
    <property type="entry name" value="AMP-binding_C"/>
    <property type="match status" value="1"/>
</dbReference>
<dbReference type="SUPFAM" id="SSF56801">
    <property type="entry name" value="Acetyl-CoA synthetase-like"/>
    <property type="match status" value="1"/>
</dbReference>
<dbReference type="PROSITE" id="PS00455">
    <property type="entry name" value="AMP_BINDING"/>
    <property type="match status" value="1"/>
</dbReference>
<evidence type="ECO:0000256" key="2">
    <source>
        <dbReference type="ARBA" id="ARBA00022450"/>
    </source>
</evidence>
<comment type="similarity">
    <text evidence="1">Belongs to the ATP-dependent AMP-binding enzyme family.</text>
</comment>
<protein>
    <submittedName>
        <fullName evidence="6">NRPS</fullName>
    </submittedName>
</protein>
<evidence type="ECO:0000256" key="1">
    <source>
        <dbReference type="ARBA" id="ARBA00006432"/>
    </source>
</evidence>
<dbReference type="InterPro" id="IPR000873">
    <property type="entry name" value="AMP-dep_synth/lig_dom"/>
</dbReference>
<comment type="caution">
    <text evidence="6">The sequence shown here is derived from an EMBL/GenBank/DDBJ whole genome shotgun (WGS) entry which is preliminary data.</text>
</comment>
<gene>
    <name evidence="6" type="ORF">SLS63_002728</name>
</gene>
<dbReference type="Gene3D" id="3.40.50.12780">
    <property type="entry name" value="N-terminal domain of ligase-like"/>
    <property type="match status" value="1"/>
</dbReference>
<dbReference type="Pfam" id="PF00550">
    <property type="entry name" value="PP-binding"/>
    <property type="match status" value="1"/>
</dbReference>
<dbReference type="Gene3D" id="3.30.559.10">
    <property type="entry name" value="Chloramphenicol acetyltransferase-like domain"/>
    <property type="match status" value="1"/>
</dbReference>
<name>A0ABR1PIG5_DIAER</name>
<evidence type="ECO:0000256" key="3">
    <source>
        <dbReference type="ARBA" id="ARBA00022553"/>
    </source>
</evidence>
<dbReference type="PROSITE" id="PS00012">
    <property type="entry name" value="PHOSPHOPANTETHEINE"/>
    <property type="match status" value="1"/>
</dbReference>
<dbReference type="InterPro" id="IPR036736">
    <property type="entry name" value="ACP-like_sf"/>
</dbReference>
<dbReference type="EMBL" id="JAKNSF020000007">
    <property type="protein sequence ID" value="KAK7737599.1"/>
    <property type="molecule type" value="Genomic_DNA"/>
</dbReference>
<dbReference type="InterPro" id="IPR023213">
    <property type="entry name" value="CAT-like_dom_sf"/>
</dbReference>
<keyword evidence="7" id="KW-1185">Reference proteome</keyword>
<dbReference type="Gene3D" id="1.10.1200.10">
    <property type="entry name" value="ACP-like"/>
    <property type="match status" value="1"/>
</dbReference>
<sequence length="1160" mass="125622">MATQTLPNLVFGTESAEASAPAVVAPAPNEITLTRQHLQQASQQLADLILSKGKANGNGIGINGQAVVALALPNGIGFVCTFLGLVSRGAIAAPLNPAYTVPEYEFYLSDSRASVLVVDAASADETHLGIVAARKLGISVCSINITQDERESLQLDVEVLGIGEQSEEPEHEKVKSSAAVTLVASPTADSIALILHTSGTTGKPKAVPLSHANLCHSARNVAQSYDLGPSDRGYLIQVLFHIHGIVAGLLAPLASGGSVVVPGKFDANVAWQEFVASGCSWLSGTPSALQMLLYAPKAGPGLGIKFLRSCSSPLLPSTFKELQRVFDCPVLEAYAMTENAHQMTTNIPGQATPGYVGKESDSVRLCIFSDDPAAGPLAIDVQGEICITGPSVTRGYLDNPEANAKAFFTDSDGTRWFRTGDTGVLDSQAGGNLRIVGRKSEIINRGGEKISPPEVDEAIILCAAPHIREAACFAVPDEFFGQEVEAAVVLAKDATEELRNEATIQRLLEERLALFKIPKRIHFFEDKIPKGPTGKIQRARLSKTLAKPAAGEGNERVVIIDPVDLPARVSRLMAAALRVDADSVQPEVTLLELGADSMSLTRLLSDLRHIGCSIAMSDLILNPTVQQVIDMCRKSYSAGKGINKSGSPDLDVADDVEPPAPFSVLREHIESLEGAPSVEFILADVAKQTGLQLDQLDDVLPLSPEAKWFQSATLTDKYSLKDTAASFVTMGAPIQSSVDIGRLKWAFAEAANAEPLPRTYFAQLPSSEEWLQVIAKPDIAALNWEEWSASSRQAMLERLQQEHDALRYTPGCRASKYLLVSYPNEQGETCRGFYFVDSHIVTDNTSRSRLRDNVVKLYLGQATVDNLPQKPLPTGILVRDLLNRAKINHTSKSKFWSDDEASHGAAERPPYIPPPEAGVGGRVSRWSIDGAFHQSIWTGDLKGLTLALGMTAPTVVQTIMPLALAVFEYQGARALPRSVCFGYSSSSRDTRIRGIDQSRAFAMFFPPFRFPLVLARQSLWLHCHQAALKVADLNANRLLVEAADTARDIHVQYNWRELPAGSLWAQTIEDGPEQFLADFPCHTTVNVMRMGIDSIFMLDGEGERYIRWREENGFPVSFMEVLQRCLTFMCDTKDELVGLTLDDLVETVVASFDTTTTGNG</sequence>
<keyword evidence="3" id="KW-0597">Phosphoprotein</keyword>
<dbReference type="PANTHER" id="PTHR43201">
    <property type="entry name" value="ACYL-COA SYNTHETASE"/>
    <property type="match status" value="1"/>
</dbReference>
<reference evidence="6 7" key="1">
    <citation type="submission" date="2024-02" db="EMBL/GenBank/DDBJ databases">
        <title>De novo assembly and annotation of 12 fungi associated with fruit tree decline syndrome in Ontario, Canada.</title>
        <authorList>
            <person name="Sulman M."/>
            <person name="Ellouze W."/>
            <person name="Ilyukhin E."/>
        </authorList>
    </citation>
    <scope>NUCLEOTIDE SEQUENCE [LARGE SCALE GENOMIC DNA]</scope>
    <source>
        <strain evidence="6 7">M169</strain>
    </source>
</reference>
<dbReference type="InterPro" id="IPR042099">
    <property type="entry name" value="ANL_N_sf"/>
</dbReference>
<dbReference type="SUPFAM" id="SSF52777">
    <property type="entry name" value="CoA-dependent acyltransferases"/>
    <property type="match status" value="1"/>
</dbReference>
<dbReference type="InterPro" id="IPR009081">
    <property type="entry name" value="PP-bd_ACP"/>
</dbReference>
<dbReference type="Gene3D" id="3.30.300.30">
    <property type="match status" value="1"/>
</dbReference>
<dbReference type="PROSITE" id="PS50075">
    <property type="entry name" value="CARRIER"/>
    <property type="match status" value="1"/>
</dbReference>
<dbReference type="SUPFAM" id="SSF47336">
    <property type="entry name" value="ACP-like"/>
    <property type="match status" value="1"/>
</dbReference>
<evidence type="ECO:0000313" key="7">
    <source>
        <dbReference type="Proteomes" id="UP001430848"/>
    </source>
</evidence>
<dbReference type="Gene3D" id="3.30.559.30">
    <property type="entry name" value="Nonribosomal peptide synthetase, condensation domain"/>
    <property type="match status" value="1"/>
</dbReference>
<organism evidence="6 7">
    <name type="scientific">Diaporthe eres</name>
    <name type="common">Phomopsis oblonga</name>
    <dbReference type="NCBI Taxonomy" id="83184"/>
    <lineage>
        <taxon>Eukaryota</taxon>
        <taxon>Fungi</taxon>
        <taxon>Dikarya</taxon>
        <taxon>Ascomycota</taxon>
        <taxon>Pezizomycotina</taxon>
        <taxon>Sordariomycetes</taxon>
        <taxon>Sordariomycetidae</taxon>
        <taxon>Diaporthales</taxon>
        <taxon>Diaporthaceae</taxon>
        <taxon>Diaporthe</taxon>
        <taxon>Diaporthe eres species complex</taxon>
    </lineage>
</organism>
<keyword evidence="2" id="KW-0596">Phosphopantetheine</keyword>
<dbReference type="Pfam" id="PF00501">
    <property type="entry name" value="AMP-binding"/>
    <property type="match status" value="1"/>
</dbReference>
<accession>A0ABR1PIG5</accession>
<dbReference type="InterPro" id="IPR006162">
    <property type="entry name" value="Ppantetheine_attach_site"/>
</dbReference>
<dbReference type="InterPro" id="IPR045851">
    <property type="entry name" value="AMP-bd_C_sf"/>
</dbReference>
<dbReference type="Proteomes" id="UP001430848">
    <property type="component" value="Unassembled WGS sequence"/>
</dbReference>
<evidence type="ECO:0000256" key="4">
    <source>
        <dbReference type="ARBA" id="ARBA00022598"/>
    </source>
</evidence>
<dbReference type="InterPro" id="IPR020845">
    <property type="entry name" value="AMP-binding_CS"/>
</dbReference>